<feature type="coiled-coil region" evidence="9">
    <location>
        <begin position="42"/>
        <end position="100"/>
    </location>
</feature>
<dbReference type="GO" id="GO:0005730">
    <property type="term" value="C:nucleolus"/>
    <property type="evidence" value="ECO:0007669"/>
    <property type="project" value="UniProtKB-SubCell"/>
</dbReference>
<evidence type="ECO:0000256" key="7">
    <source>
        <dbReference type="ARBA" id="ARBA00023054"/>
    </source>
</evidence>
<evidence type="ECO:0000256" key="3">
    <source>
        <dbReference type="ARBA" id="ARBA00006916"/>
    </source>
</evidence>
<evidence type="ECO:0000256" key="9">
    <source>
        <dbReference type="SAM" id="Coils"/>
    </source>
</evidence>
<evidence type="ECO:0000256" key="5">
    <source>
        <dbReference type="ARBA" id="ARBA00019827"/>
    </source>
</evidence>
<evidence type="ECO:0000256" key="6">
    <source>
        <dbReference type="ARBA" id="ARBA00022552"/>
    </source>
</evidence>
<comment type="function">
    <text evidence="1">Involved in rRNA processing.</text>
</comment>
<keyword evidence="8" id="KW-0539">Nucleus</keyword>
<evidence type="ECO:0000256" key="4">
    <source>
        <dbReference type="ARBA" id="ARBA00018689"/>
    </source>
</evidence>
<dbReference type="InterPro" id="IPR019310">
    <property type="entry name" value="Efg1"/>
</dbReference>
<keyword evidence="6" id="KW-0698">rRNA processing</keyword>
<protein>
    <recommendedName>
        <fullName evidence="4">rRNA-processing protein EFG1</fullName>
    </recommendedName>
    <alternativeName>
        <fullName evidence="5">rRNA-processing protein efg1</fullName>
    </alternativeName>
</protein>
<keyword evidence="7 9" id="KW-0175">Coiled coil</keyword>
<dbReference type="InterPro" id="IPR050786">
    <property type="entry name" value="EFG1_rRNA-proc"/>
</dbReference>
<sequence>MPAPRRIKTAYNARTKSGHTLKKKIRDAERLLSRPSLPADKKVETERALAAWKLELQDATKSRIEHKMDQKYRMVKFFERKKIQRELSRVRKKAAACEGKVPKDLKDSIHTQEVLLNYTLHYPKGEVYISVLKDLGENVEGAKRREEIKKDISRRMKKGTLGAPTEDDDEEMEEAEQPAPTTKAKGDKPRAPGKKNRWGEKPGKSEAETIENDDFFEF</sequence>
<comment type="similarity">
    <text evidence="3">Belongs to the EFG1 family.</text>
</comment>
<dbReference type="Pfam" id="PF10153">
    <property type="entry name" value="Efg1"/>
    <property type="match status" value="1"/>
</dbReference>
<dbReference type="AlphaFoldDB" id="U4LIQ6"/>
<feature type="compositionally biased region" description="Acidic residues" evidence="10">
    <location>
        <begin position="208"/>
        <end position="218"/>
    </location>
</feature>
<dbReference type="STRING" id="1076935.U4LIQ6"/>
<dbReference type="OMA" id="KPHRIQE"/>
<feature type="compositionally biased region" description="Basic and acidic residues" evidence="10">
    <location>
        <begin position="197"/>
        <end position="207"/>
    </location>
</feature>
<evidence type="ECO:0000313" key="11">
    <source>
        <dbReference type="EMBL" id="CCX31417.1"/>
    </source>
</evidence>
<comment type="subcellular location">
    <subcellularLocation>
        <location evidence="2">Nucleus</location>
        <location evidence="2">Nucleolus</location>
    </subcellularLocation>
</comment>
<dbReference type="PANTHER" id="PTHR33911">
    <property type="entry name" value="RRNA-PROCESSING PROTEIN EFG1"/>
    <property type="match status" value="1"/>
</dbReference>
<feature type="region of interest" description="Disordered" evidence="10">
    <location>
        <begin position="153"/>
        <end position="218"/>
    </location>
</feature>
<evidence type="ECO:0000313" key="12">
    <source>
        <dbReference type="Proteomes" id="UP000018144"/>
    </source>
</evidence>
<evidence type="ECO:0000256" key="2">
    <source>
        <dbReference type="ARBA" id="ARBA00004604"/>
    </source>
</evidence>
<keyword evidence="12" id="KW-1185">Reference proteome</keyword>
<dbReference type="Proteomes" id="UP000018144">
    <property type="component" value="Unassembled WGS sequence"/>
</dbReference>
<dbReference type="EMBL" id="HF935596">
    <property type="protein sequence ID" value="CCX31417.1"/>
    <property type="molecule type" value="Genomic_DNA"/>
</dbReference>
<dbReference type="GO" id="GO:0030688">
    <property type="term" value="C:preribosome, small subunit precursor"/>
    <property type="evidence" value="ECO:0007669"/>
    <property type="project" value="TreeGrafter"/>
</dbReference>
<feature type="compositionally biased region" description="Acidic residues" evidence="10">
    <location>
        <begin position="165"/>
        <end position="176"/>
    </location>
</feature>
<dbReference type="OrthoDB" id="47732at2759"/>
<dbReference type="GO" id="GO:0000462">
    <property type="term" value="P:maturation of SSU-rRNA from tricistronic rRNA transcript (SSU-rRNA, 5.8S rRNA, LSU-rRNA)"/>
    <property type="evidence" value="ECO:0007669"/>
    <property type="project" value="TreeGrafter"/>
</dbReference>
<gene>
    <name evidence="11" type="ORF">PCON_10764</name>
</gene>
<evidence type="ECO:0000256" key="8">
    <source>
        <dbReference type="ARBA" id="ARBA00023242"/>
    </source>
</evidence>
<reference evidence="11 12" key="1">
    <citation type="journal article" date="2013" name="PLoS Genet.">
        <title>The genome and development-dependent transcriptomes of Pyronema confluens: a window into fungal evolution.</title>
        <authorList>
            <person name="Traeger S."/>
            <person name="Altegoer F."/>
            <person name="Freitag M."/>
            <person name="Gabaldon T."/>
            <person name="Kempken F."/>
            <person name="Kumar A."/>
            <person name="Marcet-Houben M."/>
            <person name="Poggeler S."/>
            <person name="Stajich J.E."/>
            <person name="Nowrousian M."/>
        </authorList>
    </citation>
    <scope>NUCLEOTIDE SEQUENCE [LARGE SCALE GENOMIC DNA]</scope>
    <source>
        <strain evidence="12">CBS 100304</strain>
        <tissue evidence="11">Vegetative mycelium</tissue>
    </source>
</reference>
<accession>U4LIQ6</accession>
<name>U4LIQ6_PYROM</name>
<evidence type="ECO:0000256" key="1">
    <source>
        <dbReference type="ARBA" id="ARBA00002773"/>
    </source>
</evidence>
<organism evidence="11 12">
    <name type="scientific">Pyronema omphalodes (strain CBS 100304)</name>
    <name type="common">Pyronema confluens</name>
    <dbReference type="NCBI Taxonomy" id="1076935"/>
    <lineage>
        <taxon>Eukaryota</taxon>
        <taxon>Fungi</taxon>
        <taxon>Dikarya</taxon>
        <taxon>Ascomycota</taxon>
        <taxon>Pezizomycotina</taxon>
        <taxon>Pezizomycetes</taxon>
        <taxon>Pezizales</taxon>
        <taxon>Pyronemataceae</taxon>
        <taxon>Pyronema</taxon>
    </lineage>
</organism>
<dbReference type="PANTHER" id="PTHR33911:SF1">
    <property type="entry name" value="RRNA-PROCESSING PROTEIN EFG1"/>
    <property type="match status" value="1"/>
</dbReference>
<proteinExistence type="inferred from homology"/>
<dbReference type="eggNOG" id="KOG4484">
    <property type="taxonomic scope" value="Eukaryota"/>
</dbReference>
<evidence type="ECO:0000256" key="10">
    <source>
        <dbReference type="SAM" id="MobiDB-lite"/>
    </source>
</evidence>